<accession>A0ABR6W3K4</accession>
<proteinExistence type="predicted"/>
<reference evidence="4 5" key="1">
    <citation type="submission" date="2019-06" db="EMBL/GenBank/DDBJ databases">
        <title>Spirosoma utsteinense sp. nov. isolated from Antarctic ice-free soils.</title>
        <authorList>
            <person name="Tahon G."/>
        </authorList>
    </citation>
    <scope>NUCLEOTIDE SEQUENCE [LARGE SCALE GENOMIC DNA]</scope>
    <source>
        <strain evidence="4 5">LMG 31447</strain>
    </source>
</reference>
<evidence type="ECO:0000313" key="5">
    <source>
        <dbReference type="Proteomes" id="UP000700732"/>
    </source>
</evidence>
<evidence type="ECO:0000259" key="2">
    <source>
        <dbReference type="Pfam" id="PF04773"/>
    </source>
</evidence>
<gene>
    <name evidence="4" type="ORF">FH603_1166</name>
</gene>
<dbReference type="RefSeq" id="WP_186736498.1">
    <property type="nucleotide sequence ID" value="NZ_VFIA01000005.1"/>
</dbReference>
<dbReference type="EMBL" id="VFIA01000005">
    <property type="protein sequence ID" value="MBC3790676.1"/>
    <property type="molecule type" value="Genomic_DNA"/>
</dbReference>
<evidence type="ECO:0000313" key="4">
    <source>
        <dbReference type="EMBL" id="MBC3790676.1"/>
    </source>
</evidence>
<dbReference type="Pfam" id="PF04773">
    <property type="entry name" value="FecR"/>
    <property type="match status" value="1"/>
</dbReference>
<protein>
    <submittedName>
        <fullName evidence="4">Ferric-dicitrate binding protein FerR (Iron transport regulator)</fullName>
    </submittedName>
</protein>
<evidence type="ECO:0000256" key="1">
    <source>
        <dbReference type="SAM" id="Phobius"/>
    </source>
</evidence>
<keyword evidence="5" id="KW-1185">Reference proteome</keyword>
<dbReference type="PANTHER" id="PTHR30273:SF2">
    <property type="entry name" value="PROTEIN FECR"/>
    <property type="match status" value="1"/>
</dbReference>
<dbReference type="PANTHER" id="PTHR30273">
    <property type="entry name" value="PERIPLASMIC SIGNAL SENSOR AND SIGMA FACTOR ACTIVATOR FECR-RELATED"/>
    <property type="match status" value="1"/>
</dbReference>
<dbReference type="InterPro" id="IPR012373">
    <property type="entry name" value="Ferrdict_sens_TM"/>
</dbReference>
<evidence type="ECO:0000259" key="3">
    <source>
        <dbReference type="Pfam" id="PF16344"/>
    </source>
</evidence>
<name>A0ABR6W3K4_9BACT</name>
<dbReference type="Proteomes" id="UP000700732">
    <property type="component" value="Unassembled WGS sequence"/>
</dbReference>
<feature type="transmembrane region" description="Helical" evidence="1">
    <location>
        <begin position="103"/>
        <end position="122"/>
    </location>
</feature>
<dbReference type="Gene3D" id="2.60.120.1440">
    <property type="match status" value="1"/>
</dbReference>
<dbReference type="Gene3D" id="3.55.50.30">
    <property type="match status" value="1"/>
</dbReference>
<keyword evidence="1" id="KW-0472">Membrane</keyword>
<comment type="caution">
    <text evidence="4">The sequence shown here is derived from an EMBL/GenBank/DDBJ whole genome shotgun (WGS) entry which is preliminary data.</text>
</comment>
<dbReference type="PIRSF" id="PIRSF018266">
    <property type="entry name" value="FecR"/>
    <property type="match status" value="1"/>
</dbReference>
<dbReference type="InterPro" id="IPR006860">
    <property type="entry name" value="FecR"/>
</dbReference>
<feature type="domain" description="Protein FecR C-terminal" evidence="3">
    <location>
        <begin position="303"/>
        <end position="370"/>
    </location>
</feature>
<feature type="domain" description="FecR protein" evidence="2">
    <location>
        <begin position="157"/>
        <end position="242"/>
    </location>
</feature>
<dbReference type="InterPro" id="IPR032508">
    <property type="entry name" value="FecR_C"/>
</dbReference>
<keyword evidence="1" id="KW-1133">Transmembrane helix</keyword>
<organism evidence="4 5">
    <name type="scientific">Spirosoma utsteinense</name>
    <dbReference type="NCBI Taxonomy" id="2585773"/>
    <lineage>
        <taxon>Bacteria</taxon>
        <taxon>Pseudomonadati</taxon>
        <taxon>Bacteroidota</taxon>
        <taxon>Cytophagia</taxon>
        <taxon>Cytophagales</taxon>
        <taxon>Cytophagaceae</taxon>
        <taxon>Spirosoma</taxon>
    </lineage>
</organism>
<keyword evidence="1" id="KW-0812">Transmembrane</keyword>
<sequence>MNYTNYQCEDFVADSYFRQWVKQPDEASSSYWYAFLTAHPEQAEAIWQAAAIVQAVAEATVGLTAPANAAEEATIWQAVSRQIQANEPSTPFSFLSRYRNTGWNWLVAAASILIVLGAGWWVRSRHLPASGNVAPKPVAIQSPISQIEQKNTTPKPRLVSLPDGSSVILKQGSQIRYSTQFDAPRRIVHLTGEAYFEVARNPARPFFVYAHGLVTKVLGTSFNVRAYSADTDVVVTVRSGRVAVFTESDETHRQKVESPALEGIVLTQNQQIVFARRAVALIKPSEISPAIARTVFPLHAASFVFEARPVGEVFDQLADVYGIRILYDKATLGLCRITADLSDESLSEKMLIICKTIEASYKLTNNQLVVSGQGCRP</sequence>
<dbReference type="Pfam" id="PF16344">
    <property type="entry name" value="FecR_C"/>
    <property type="match status" value="1"/>
</dbReference>